<organism evidence="1 2">
    <name type="scientific">Tistrella mobilis</name>
    <dbReference type="NCBI Taxonomy" id="171437"/>
    <lineage>
        <taxon>Bacteria</taxon>
        <taxon>Pseudomonadati</taxon>
        <taxon>Pseudomonadota</taxon>
        <taxon>Alphaproteobacteria</taxon>
        <taxon>Geminicoccales</taxon>
        <taxon>Geminicoccaceae</taxon>
        <taxon>Tistrella</taxon>
    </lineage>
</organism>
<dbReference type="EMBL" id="LPZR01000164">
    <property type="protein sequence ID" value="KYO51926.1"/>
    <property type="molecule type" value="Genomic_DNA"/>
</dbReference>
<dbReference type="Proteomes" id="UP000075787">
    <property type="component" value="Unassembled WGS sequence"/>
</dbReference>
<sequence>MHQAVSTSVDGLHVVSPEGDAFSMTTGIRSFSAWLEDVDGFLAEASPADALDLAIGRLAGVLGFDSA</sequence>
<evidence type="ECO:0000313" key="2">
    <source>
        <dbReference type="Proteomes" id="UP000075787"/>
    </source>
</evidence>
<accession>A0A161R2P6</accession>
<dbReference type="AlphaFoldDB" id="A0A161R2P6"/>
<reference evidence="1 2" key="1">
    <citation type="submission" date="2015-12" db="EMBL/GenBank/DDBJ databases">
        <title>Genome sequence of Tistrella mobilis MCCC 1A02139.</title>
        <authorList>
            <person name="Lu L."/>
            <person name="Lai Q."/>
            <person name="Shao Z."/>
            <person name="Qian P."/>
        </authorList>
    </citation>
    <scope>NUCLEOTIDE SEQUENCE [LARGE SCALE GENOMIC DNA]</scope>
    <source>
        <strain evidence="1 2">MCCC 1A02139</strain>
    </source>
</reference>
<name>A0A161R2P6_9PROT</name>
<gene>
    <name evidence="1" type="ORF">AUP44_06875</name>
</gene>
<comment type="caution">
    <text evidence="1">The sequence shown here is derived from an EMBL/GenBank/DDBJ whole genome shotgun (WGS) entry which is preliminary data.</text>
</comment>
<proteinExistence type="predicted"/>
<evidence type="ECO:0000313" key="1">
    <source>
        <dbReference type="EMBL" id="KYO51926.1"/>
    </source>
</evidence>
<protein>
    <submittedName>
        <fullName evidence="1">Uncharacterized protein</fullName>
    </submittedName>
</protein>